<sequence>MFKRQNLDTFPLQSLPGHGTLEEIGPSTGSRHNEHPRESDVFLPSPDISRASSVPPSIKGDPKVTEQRTPSTRLHRSAFVLFLVFFYAALALFSWTITCILTVRPITGPHHYGIFMDNLYGYGYINDVPLYTYYAKSENWLKAARVIQSIVGILTIPLTSAVCSSAAVVFVQQNAKSNLSLRQLMTFSDKTWADPATYPRAIMSWKHYGSSLLFVAIILNTLGFIITPLQEILLGSNTIKTPTVPQIVQRFLDIPDQFNQDAGHYDDNLIVTLTRNALMTASQVQPQAQLWRGASNATCNTLELLQIQPNTPLSDSCGRENTLGNIAKMKDTFLAEPSSGYSTGLIRQFIPRFNSTATYENVTGTGSFPVGCDQKLGSFYAKYADKIMDTKVVYGSWSIEACMPANLTKSPWKNTRDRQDFSEELYLNITLLGNYMWNTAASGWQFRVSVSTTAGYFELPNYMNGAMPGPLLLKDPNSICGNDCYAEGGNLIYNHNVTAKNTRRADDASDNFDANIANSSLSLERVSNKGPLLTISMALFGSGSFLANRIAHPEAYWGVNDTNSIPSSVPDPPNEGSCIDLAPMGRLLSSLQDGVTKGSYADYCIANTAGGVGGRNLGEYMMTWVRSFAIDDTDGLTTAFTAASFLANQAWMMNNVNSDFRTLSIHFDYGADTQVPTISTAGMILISVLLGIDLIALFAMGIYASFSIRWTNQLDSFAMIRLGTSMADKLPLMVGLQKDKMKMLDELPGSVGDAADEHEMVGRLGLGAQNALSKRRRYECFEEDKETID</sequence>
<organism evidence="3 4">
    <name type="scientific">Phialocephala subalpina</name>
    <dbReference type="NCBI Taxonomy" id="576137"/>
    <lineage>
        <taxon>Eukaryota</taxon>
        <taxon>Fungi</taxon>
        <taxon>Dikarya</taxon>
        <taxon>Ascomycota</taxon>
        <taxon>Pezizomycotina</taxon>
        <taxon>Leotiomycetes</taxon>
        <taxon>Helotiales</taxon>
        <taxon>Mollisiaceae</taxon>
        <taxon>Phialocephala</taxon>
        <taxon>Phialocephala fortinii species complex</taxon>
    </lineage>
</organism>
<feature type="region of interest" description="Disordered" evidence="1">
    <location>
        <begin position="1"/>
        <end position="69"/>
    </location>
</feature>
<accession>A0A1L7XK32</accession>
<keyword evidence="2" id="KW-1133">Transmembrane helix</keyword>
<dbReference type="Proteomes" id="UP000184330">
    <property type="component" value="Unassembled WGS sequence"/>
</dbReference>
<name>A0A1L7XK32_9HELO</name>
<evidence type="ECO:0000313" key="3">
    <source>
        <dbReference type="EMBL" id="CZR65307.1"/>
    </source>
</evidence>
<feature type="transmembrane region" description="Helical" evidence="2">
    <location>
        <begin position="78"/>
        <end position="103"/>
    </location>
</feature>
<keyword evidence="2" id="KW-0472">Membrane</keyword>
<protein>
    <submittedName>
        <fullName evidence="3">Uncharacterized protein</fullName>
    </submittedName>
</protein>
<dbReference type="OrthoDB" id="5381672at2759"/>
<evidence type="ECO:0000256" key="2">
    <source>
        <dbReference type="SAM" id="Phobius"/>
    </source>
</evidence>
<feature type="transmembrane region" description="Helical" evidence="2">
    <location>
        <begin position="146"/>
        <end position="171"/>
    </location>
</feature>
<dbReference type="EMBL" id="FJOG01000030">
    <property type="protein sequence ID" value="CZR65307.1"/>
    <property type="molecule type" value="Genomic_DNA"/>
</dbReference>
<gene>
    <name evidence="3" type="ORF">PAC_15207</name>
</gene>
<dbReference type="AlphaFoldDB" id="A0A1L7XK32"/>
<feature type="transmembrane region" description="Helical" evidence="2">
    <location>
        <begin position="208"/>
        <end position="229"/>
    </location>
</feature>
<reference evidence="3 4" key="1">
    <citation type="submission" date="2016-03" db="EMBL/GenBank/DDBJ databases">
        <authorList>
            <person name="Ploux O."/>
        </authorList>
    </citation>
    <scope>NUCLEOTIDE SEQUENCE [LARGE SCALE GENOMIC DNA]</scope>
    <source>
        <strain evidence="3 4">UAMH 11012</strain>
    </source>
</reference>
<proteinExistence type="predicted"/>
<keyword evidence="2" id="KW-0812">Transmembrane</keyword>
<feature type="transmembrane region" description="Helical" evidence="2">
    <location>
        <begin position="683"/>
        <end position="706"/>
    </location>
</feature>
<feature type="compositionally biased region" description="Basic and acidic residues" evidence="1">
    <location>
        <begin position="31"/>
        <end position="40"/>
    </location>
</feature>
<keyword evidence="4" id="KW-1185">Reference proteome</keyword>
<evidence type="ECO:0000256" key="1">
    <source>
        <dbReference type="SAM" id="MobiDB-lite"/>
    </source>
</evidence>
<evidence type="ECO:0000313" key="4">
    <source>
        <dbReference type="Proteomes" id="UP000184330"/>
    </source>
</evidence>